<dbReference type="Pfam" id="PF00583">
    <property type="entry name" value="Acetyltransf_1"/>
    <property type="match status" value="1"/>
</dbReference>
<dbReference type="AlphaFoldDB" id="M5AMV3"/>
<dbReference type="InterPro" id="IPR016181">
    <property type="entry name" value="Acyl_CoA_acyltransferase"/>
</dbReference>
<dbReference type="SUPFAM" id="SSF55729">
    <property type="entry name" value="Acyl-CoA N-acyltransferases (Nat)"/>
    <property type="match status" value="1"/>
</dbReference>
<name>M5AMV3_RHILI</name>
<reference evidence="4" key="1">
    <citation type="submission" date="2012-10" db="EMBL/GenBank/DDBJ databases">
        <authorList>
            <person name="Maita H."/>
            <person name="Sato S."/>
        </authorList>
    </citation>
    <scope>NUCLEOTIDE SEQUENCE</scope>
    <source>
        <strain evidence="4">NZP2037</strain>
    </source>
</reference>
<feature type="domain" description="N-acetyltransferase" evidence="3">
    <location>
        <begin position="15"/>
        <end position="170"/>
    </location>
</feature>
<accession>M5AMV3</accession>
<keyword evidence="1 4" id="KW-0808">Transferase</keyword>
<dbReference type="InterPro" id="IPR051016">
    <property type="entry name" value="Diverse_Substrate_AcTransf"/>
</dbReference>
<dbReference type="PROSITE" id="PS51186">
    <property type="entry name" value="GNAT"/>
    <property type="match status" value="1"/>
</dbReference>
<dbReference type="PANTHER" id="PTHR10545">
    <property type="entry name" value="DIAMINE N-ACETYLTRANSFERASE"/>
    <property type="match status" value="1"/>
</dbReference>
<organism evidence="4">
    <name type="scientific">Rhizobium loti</name>
    <name type="common">Mesorhizobium loti</name>
    <dbReference type="NCBI Taxonomy" id="381"/>
    <lineage>
        <taxon>Bacteria</taxon>
        <taxon>Pseudomonadati</taxon>
        <taxon>Pseudomonadota</taxon>
        <taxon>Alphaproteobacteria</taxon>
        <taxon>Hyphomicrobiales</taxon>
        <taxon>Phyllobacteriaceae</taxon>
        <taxon>Mesorhizobium</taxon>
    </lineage>
</organism>
<dbReference type="CDD" id="cd04301">
    <property type="entry name" value="NAT_SF"/>
    <property type="match status" value="1"/>
</dbReference>
<dbReference type="GO" id="GO:0008080">
    <property type="term" value="F:N-acetyltransferase activity"/>
    <property type="evidence" value="ECO:0007669"/>
    <property type="project" value="UniProtKB-ARBA"/>
</dbReference>
<dbReference type="EMBL" id="AP012557">
    <property type="protein sequence ID" value="BAN09717.1"/>
    <property type="molecule type" value="Genomic_DNA"/>
</dbReference>
<keyword evidence="2" id="KW-0012">Acyltransferase</keyword>
<dbReference type="PANTHER" id="PTHR10545:SF29">
    <property type="entry name" value="GH14572P-RELATED"/>
    <property type="match status" value="1"/>
</dbReference>
<evidence type="ECO:0000256" key="1">
    <source>
        <dbReference type="ARBA" id="ARBA00022679"/>
    </source>
</evidence>
<dbReference type="Gene3D" id="3.40.630.30">
    <property type="match status" value="1"/>
</dbReference>
<sequence length="170" mass="19723">MCRCYPELSNEENIVKIRVVQPSDLSQLRKLCDEHIALEGSRIADRDLSPYWNSAFFRQPTQLYGWVCDEGGDRHETFRGYMTASIRLWTWSSKPHLYLDCIYLQPNMRRSGVGREMFGVLTEFARAKGCEDIQWRTLSSNEAGMAFYHSIGAVAVADTTRWSEWSLRIN</sequence>
<evidence type="ECO:0000259" key="3">
    <source>
        <dbReference type="PROSITE" id="PS51186"/>
    </source>
</evidence>
<evidence type="ECO:0000313" key="4">
    <source>
        <dbReference type="EMBL" id="BAN09717.1"/>
    </source>
</evidence>
<evidence type="ECO:0000256" key="2">
    <source>
        <dbReference type="ARBA" id="ARBA00023315"/>
    </source>
</evidence>
<proteinExistence type="predicted"/>
<protein>
    <submittedName>
        <fullName evidence="4">Probable N-acetyltransferase</fullName>
    </submittedName>
</protein>
<dbReference type="InterPro" id="IPR000182">
    <property type="entry name" value="GNAT_dom"/>
</dbReference>
<dbReference type="RefSeq" id="WP_432430968.1">
    <property type="nucleotide sequence ID" value="NZ_LZTL01000004.1"/>
</dbReference>
<reference evidence="4" key="2">
    <citation type="journal article" date="2013" name="Microbes Environ.">
        <title>Commonalities and Differences among Symbiosis Islands of Three Mesorhizobium loti Strains.</title>
        <authorList>
            <person name="Kasai-Maita H."/>
            <person name="Hirakawa H."/>
            <person name="Nakamura Y."/>
            <person name="Kaneko T."/>
            <person name="Miki K."/>
            <person name="Maruya J."/>
            <person name="Okazaki S."/>
            <person name="Tabata S."/>
            <person name="Saeki K."/>
            <person name="Sato S."/>
        </authorList>
    </citation>
    <scope>NUCLEOTIDE SEQUENCE</scope>
    <source>
        <strain evidence="4">NZP2037</strain>
    </source>
</reference>